<organism evidence="1">
    <name type="scientific">uncultured archaeon W4-93a</name>
    <dbReference type="NCBI Taxonomy" id="1131007"/>
    <lineage>
        <taxon>Archaea</taxon>
        <taxon>environmental samples</taxon>
    </lineage>
</organism>
<protein>
    <submittedName>
        <fullName evidence="1">Uncharacterized protein</fullName>
    </submittedName>
</protein>
<dbReference type="EMBL" id="JQ085821">
    <property type="protein sequence ID" value="AFD03287.1"/>
    <property type="molecule type" value="Genomic_DNA"/>
</dbReference>
<evidence type="ECO:0000313" key="1">
    <source>
        <dbReference type="EMBL" id="AFD03287.1"/>
    </source>
</evidence>
<reference evidence="1" key="1">
    <citation type="submission" date="2011-11" db="EMBL/GenBank/DDBJ databases">
        <title>Construction and analysis of a metagenome of deep-sea sediment.</title>
        <authorList>
            <person name="Huo Y.-Y."/>
            <person name="Cheng H."/>
            <person name="Wu M."/>
        </authorList>
    </citation>
    <scope>NUCLEOTIDE SEQUENCE</scope>
</reference>
<dbReference type="AlphaFoldDB" id="H9BWW5"/>
<proteinExistence type="predicted"/>
<name>H9BWW5_9ARCH</name>
<sequence length="58" mass="6463">MGSLQKVTIDLDADVFLLLTSIQSKSIKEGKELPSFSEIINNLLPKLLKKIEGDKKFS</sequence>
<accession>H9BWW5</accession>